<dbReference type="SUPFAM" id="SSF100950">
    <property type="entry name" value="NagB/RpiA/CoA transferase-like"/>
    <property type="match status" value="1"/>
</dbReference>
<dbReference type="InterPro" id="IPR051501">
    <property type="entry name" value="eIF2B_alpha/beta/delta"/>
</dbReference>
<dbReference type="InterPro" id="IPR037171">
    <property type="entry name" value="NagB/RpiA_transferase-like"/>
</dbReference>
<keyword evidence="2" id="KW-0396">Initiation factor</keyword>
<evidence type="ECO:0008006" key="7">
    <source>
        <dbReference type="Google" id="ProtNLM"/>
    </source>
</evidence>
<evidence type="ECO:0000256" key="3">
    <source>
        <dbReference type="ARBA" id="ARBA00022917"/>
    </source>
</evidence>
<dbReference type="Proteomes" id="UP001162162">
    <property type="component" value="Unassembled WGS sequence"/>
</dbReference>
<dbReference type="EMBL" id="JAPWTK010000004">
    <property type="protein sequence ID" value="KAJ8961786.1"/>
    <property type="molecule type" value="Genomic_DNA"/>
</dbReference>
<accession>A0AAV8ZBR2</accession>
<dbReference type="InterPro" id="IPR000649">
    <property type="entry name" value="IF-2B-related"/>
</dbReference>
<comment type="similarity">
    <text evidence="1 4">Belongs to the eIF-2B alpha/beta/delta subunits family.</text>
</comment>
<name>A0AAV8ZBR2_9CUCU</name>
<proteinExistence type="inferred from homology"/>
<dbReference type="Pfam" id="PF01008">
    <property type="entry name" value="IF-2B"/>
    <property type="match status" value="1"/>
</dbReference>
<evidence type="ECO:0000256" key="1">
    <source>
        <dbReference type="ARBA" id="ARBA00007251"/>
    </source>
</evidence>
<gene>
    <name evidence="5" type="ORF">NQ318_021388</name>
</gene>
<dbReference type="AlphaFoldDB" id="A0AAV8ZBR2"/>
<evidence type="ECO:0000313" key="5">
    <source>
        <dbReference type="EMBL" id="KAJ8961786.1"/>
    </source>
</evidence>
<dbReference type="InterPro" id="IPR042529">
    <property type="entry name" value="IF_2B-like_C"/>
</dbReference>
<sequence>MCKDLEAEGIPCTLILDSAIGYIMEQVNFIMVGAECVVESGGIVNKVGNYTMAVCAKEMKKPFYVLTESFKFTRLFPLGQQDLPVEYKYTADLRKSGDLKKIHPLVDYTPPCT</sequence>
<organism evidence="5 6">
    <name type="scientific">Aromia moschata</name>
    <dbReference type="NCBI Taxonomy" id="1265417"/>
    <lineage>
        <taxon>Eukaryota</taxon>
        <taxon>Metazoa</taxon>
        <taxon>Ecdysozoa</taxon>
        <taxon>Arthropoda</taxon>
        <taxon>Hexapoda</taxon>
        <taxon>Insecta</taxon>
        <taxon>Pterygota</taxon>
        <taxon>Neoptera</taxon>
        <taxon>Endopterygota</taxon>
        <taxon>Coleoptera</taxon>
        <taxon>Polyphaga</taxon>
        <taxon>Cucujiformia</taxon>
        <taxon>Chrysomeloidea</taxon>
        <taxon>Cerambycidae</taxon>
        <taxon>Cerambycinae</taxon>
        <taxon>Callichromatini</taxon>
        <taxon>Aromia</taxon>
    </lineage>
</organism>
<comment type="caution">
    <text evidence="5">The sequence shown here is derived from an EMBL/GenBank/DDBJ whole genome shotgun (WGS) entry which is preliminary data.</text>
</comment>
<evidence type="ECO:0000256" key="4">
    <source>
        <dbReference type="RuleBase" id="RU003814"/>
    </source>
</evidence>
<dbReference type="GO" id="GO:0005851">
    <property type="term" value="C:eukaryotic translation initiation factor 2B complex"/>
    <property type="evidence" value="ECO:0007669"/>
    <property type="project" value="TreeGrafter"/>
</dbReference>
<keyword evidence="6" id="KW-1185">Reference proteome</keyword>
<dbReference type="PANTHER" id="PTHR45860">
    <property type="entry name" value="TRANSLATION INITIATION FACTOR EIF-2B SUBUNIT ALPHA"/>
    <property type="match status" value="1"/>
</dbReference>
<protein>
    <recommendedName>
        <fullName evidence="7">Translation initiation factor eIF-2B subunit alpha</fullName>
    </recommendedName>
</protein>
<evidence type="ECO:0000256" key="2">
    <source>
        <dbReference type="ARBA" id="ARBA00022540"/>
    </source>
</evidence>
<dbReference type="GO" id="GO:0005085">
    <property type="term" value="F:guanyl-nucleotide exchange factor activity"/>
    <property type="evidence" value="ECO:0007669"/>
    <property type="project" value="TreeGrafter"/>
</dbReference>
<keyword evidence="3" id="KW-0648">Protein biosynthesis</keyword>
<dbReference type="PANTHER" id="PTHR45860:SF1">
    <property type="entry name" value="TRANSLATION INITIATION FACTOR EIF-2B SUBUNIT ALPHA"/>
    <property type="match status" value="1"/>
</dbReference>
<dbReference type="Gene3D" id="3.40.50.10470">
    <property type="entry name" value="Translation initiation factor eif-2b, domain 2"/>
    <property type="match status" value="1"/>
</dbReference>
<evidence type="ECO:0000313" key="6">
    <source>
        <dbReference type="Proteomes" id="UP001162162"/>
    </source>
</evidence>
<dbReference type="GO" id="GO:0003743">
    <property type="term" value="F:translation initiation factor activity"/>
    <property type="evidence" value="ECO:0007669"/>
    <property type="project" value="UniProtKB-KW"/>
</dbReference>
<reference evidence="5" key="1">
    <citation type="journal article" date="2023" name="Insect Mol. Biol.">
        <title>Genome sequencing provides insights into the evolution of gene families encoding plant cell wall-degrading enzymes in longhorned beetles.</title>
        <authorList>
            <person name="Shin N.R."/>
            <person name="Okamura Y."/>
            <person name="Kirsch R."/>
            <person name="Pauchet Y."/>
        </authorList>
    </citation>
    <scope>NUCLEOTIDE SEQUENCE</scope>
    <source>
        <strain evidence="5">AMC_N1</strain>
    </source>
</reference>